<dbReference type="InterPro" id="IPR001867">
    <property type="entry name" value="OmpR/PhoB-type_DNA-bd"/>
</dbReference>
<name>A0ABW2N1R3_9ACTN</name>
<dbReference type="Proteomes" id="UP001596524">
    <property type="component" value="Unassembled WGS sequence"/>
</dbReference>
<dbReference type="InterPro" id="IPR011990">
    <property type="entry name" value="TPR-like_helical_dom_sf"/>
</dbReference>
<evidence type="ECO:0000256" key="2">
    <source>
        <dbReference type="ARBA" id="ARBA00023125"/>
    </source>
</evidence>
<dbReference type="Gene3D" id="1.10.10.10">
    <property type="entry name" value="Winged helix-like DNA-binding domain superfamily/Winged helix DNA-binding domain"/>
    <property type="match status" value="1"/>
</dbReference>
<evidence type="ECO:0000313" key="6">
    <source>
        <dbReference type="Proteomes" id="UP001596524"/>
    </source>
</evidence>
<gene>
    <name evidence="5" type="ORF">ACFQO6_05800</name>
</gene>
<accession>A0ABW2N1R3</accession>
<keyword evidence="2" id="KW-0238">DNA-binding</keyword>
<dbReference type="SMART" id="SM01043">
    <property type="entry name" value="BTAD"/>
    <property type="match status" value="1"/>
</dbReference>
<dbReference type="Pfam" id="PF03704">
    <property type="entry name" value="BTAD"/>
    <property type="match status" value="1"/>
</dbReference>
<dbReference type="SUPFAM" id="SSF52540">
    <property type="entry name" value="P-loop containing nucleoside triphosphate hydrolases"/>
    <property type="match status" value="1"/>
</dbReference>
<dbReference type="CDD" id="cd15831">
    <property type="entry name" value="BTAD"/>
    <property type="match status" value="1"/>
</dbReference>
<dbReference type="Gene3D" id="3.40.50.300">
    <property type="entry name" value="P-loop containing nucleotide triphosphate hydrolases"/>
    <property type="match status" value="1"/>
</dbReference>
<dbReference type="SMART" id="SM00862">
    <property type="entry name" value="Trans_reg_C"/>
    <property type="match status" value="1"/>
</dbReference>
<evidence type="ECO:0000259" key="4">
    <source>
        <dbReference type="SMART" id="SM01043"/>
    </source>
</evidence>
<keyword evidence="6" id="KW-1185">Reference proteome</keyword>
<dbReference type="InterPro" id="IPR027417">
    <property type="entry name" value="P-loop_NTPase"/>
</dbReference>
<feature type="domain" description="OmpR/PhoB-type" evidence="3">
    <location>
        <begin position="16"/>
        <end position="89"/>
    </location>
</feature>
<feature type="domain" description="Bacterial transcriptional activator" evidence="4">
    <location>
        <begin position="96"/>
        <end position="241"/>
    </location>
</feature>
<protein>
    <submittedName>
        <fullName evidence="5">BTAD domain-containing putative transcriptional regulator</fullName>
    </submittedName>
</protein>
<dbReference type="InterPro" id="IPR036388">
    <property type="entry name" value="WH-like_DNA-bd_sf"/>
</dbReference>
<proteinExistence type="inferred from homology"/>
<sequence length="1026" mass="109846">MLTVAVLGALAVTRAGRHVAVPTGKTSELVVRLALEAGELIRADRLVDDLWAVNGVSARRNTLQSKITMLRRALGDPPVVSSREGGYALDVEPSDVDALVALSAATSASRLYESGDDEGAADLCASTLRLFRGDVLQAAGDGDWATPYRARLEEARVTLLEIQFGARLRLGEVGDVIGELEAAVAAHPFQESLWELLITAQYRAGRQADALASYQQVRAQLATELGLDPRPKLQELEHRILVQDAALEVPARPAARVRTPRRSGNLPSMASELVGRNDEVAAISDLLGHERLVEIVGPGGVGKTAVALAVGRGLTTSLSLAIDGIWLARLESVSTPEEVVDALVGAVDGPGGEAALFESFKDASAVVILDNCEHVRDGAAALAMRLLDAAPGLRILCTSQVALDIDGEVVIDLAPLALSDGVELFTRRAQAQHRTRANAPDDALVRALCRSLDGLPLAIELAAARTKTLSVEEITRRLEDPFLVLADPTSRKPERRRSLRSTISWSYDLLFPDDQRGLWALATFAGGAPLPAVEFVLEALDVPAAAAIDVVGRLASRSLVIVDDTGAAADAGGGHPVRYRLLDSIRAFALDAMADAALNDRARAAHAAWFAEAAASSTQGVRSARQAEHLSFARTERANIDAALAWGAVHDPMLALRIVTGFGWSWVVLGDSRGAQRILTALDAVGDQTLVHDRAGVLLIAAWIEASTGHLELARHHIAVATDLAEQTGDVDLQARCSYYLAYVVSHHGEFRRAMELTERSRAIYDTLDRPWDQTANWLFAARAAISAGDQRHSVEAADQVQHWLQTVEDPWLHVRGDAILGELARLQLRFDDAVLYLGRAAEQSRQLGFKQTEAYQVTNLGRAQCQTGDYDSGAATLQLAIDKAQATGDVRLAALARVHLGRVLRAAGQIAAARSALEAATAWHRNAGGGEQAALGECLLAAMDAADQRPGAEERLRTILDEAQREDDAPVEVFALDALARITAAAGDTGTARDLCEKADGRLAAAPHYITDRDRTDAHWVRRTV</sequence>
<dbReference type="Gene3D" id="1.25.40.10">
    <property type="entry name" value="Tetratricopeptide repeat domain"/>
    <property type="match status" value="3"/>
</dbReference>
<dbReference type="EMBL" id="JBHTCH010000004">
    <property type="protein sequence ID" value="MFC7359777.1"/>
    <property type="molecule type" value="Genomic_DNA"/>
</dbReference>
<reference evidence="6" key="1">
    <citation type="journal article" date="2019" name="Int. J. Syst. Evol. Microbiol.">
        <title>The Global Catalogue of Microorganisms (GCM) 10K type strain sequencing project: providing services to taxonomists for standard genome sequencing and annotation.</title>
        <authorList>
            <consortium name="The Broad Institute Genomics Platform"/>
            <consortium name="The Broad Institute Genome Sequencing Center for Infectious Disease"/>
            <person name="Wu L."/>
            <person name="Ma J."/>
        </authorList>
    </citation>
    <scope>NUCLEOTIDE SEQUENCE [LARGE SCALE GENOMIC DNA]</scope>
    <source>
        <strain evidence="6">FCH27</strain>
    </source>
</reference>
<dbReference type="PANTHER" id="PTHR47691:SF3">
    <property type="entry name" value="HTH-TYPE TRANSCRIPTIONAL REGULATOR RV0890C-RELATED"/>
    <property type="match status" value="1"/>
</dbReference>
<evidence type="ECO:0000313" key="5">
    <source>
        <dbReference type="EMBL" id="MFC7359777.1"/>
    </source>
</evidence>
<dbReference type="InterPro" id="IPR016032">
    <property type="entry name" value="Sig_transdc_resp-reg_C-effctor"/>
</dbReference>
<dbReference type="SUPFAM" id="SSF48452">
    <property type="entry name" value="TPR-like"/>
    <property type="match status" value="3"/>
</dbReference>
<dbReference type="RefSeq" id="WP_255889893.1">
    <property type="nucleotide sequence ID" value="NZ_JAFMZM010000002.1"/>
</dbReference>
<evidence type="ECO:0000256" key="1">
    <source>
        <dbReference type="ARBA" id="ARBA00005820"/>
    </source>
</evidence>
<evidence type="ECO:0000259" key="3">
    <source>
        <dbReference type="SMART" id="SM00862"/>
    </source>
</evidence>
<comment type="caution">
    <text evidence="5">The sequence shown here is derived from an EMBL/GenBank/DDBJ whole genome shotgun (WGS) entry which is preliminary data.</text>
</comment>
<comment type="similarity">
    <text evidence="1">Belongs to the AfsR/DnrI/RedD regulatory family.</text>
</comment>
<dbReference type="PANTHER" id="PTHR47691">
    <property type="entry name" value="REGULATOR-RELATED"/>
    <property type="match status" value="1"/>
</dbReference>
<dbReference type="InterPro" id="IPR005158">
    <property type="entry name" value="BTAD"/>
</dbReference>
<organism evidence="5 6">
    <name type="scientific">Nocardioides astragali</name>
    <dbReference type="NCBI Taxonomy" id="1776736"/>
    <lineage>
        <taxon>Bacteria</taxon>
        <taxon>Bacillati</taxon>
        <taxon>Actinomycetota</taxon>
        <taxon>Actinomycetes</taxon>
        <taxon>Propionibacteriales</taxon>
        <taxon>Nocardioidaceae</taxon>
        <taxon>Nocardioides</taxon>
    </lineage>
</organism>
<dbReference type="SUPFAM" id="SSF46894">
    <property type="entry name" value="C-terminal effector domain of the bipartite response regulators"/>
    <property type="match status" value="1"/>
</dbReference>